<name>A0ABV2QYI6_9HYPH</name>
<dbReference type="EMBL" id="JBEPSM010000001">
    <property type="protein sequence ID" value="MET4634070.1"/>
    <property type="molecule type" value="Genomic_DNA"/>
</dbReference>
<dbReference type="InterPro" id="IPR035901">
    <property type="entry name" value="GIY-YIG_endonuc_sf"/>
</dbReference>
<evidence type="ECO:0008006" key="3">
    <source>
        <dbReference type="Google" id="ProtNLM"/>
    </source>
</evidence>
<dbReference type="Proteomes" id="UP001549321">
    <property type="component" value="Unassembled WGS sequence"/>
</dbReference>
<comment type="caution">
    <text evidence="1">The sequence shown here is derived from an EMBL/GenBank/DDBJ whole genome shotgun (WGS) entry which is preliminary data.</text>
</comment>
<protein>
    <recommendedName>
        <fullName evidence="3">GIY-YIG nuclease family protein</fullName>
    </recommendedName>
</protein>
<dbReference type="CDD" id="cd10451">
    <property type="entry name" value="GIY-YIG_LuxR_like"/>
    <property type="match status" value="1"/>
</dbReference>
<evidence type="ECO:0000313" key="2">
    <source>
        <dbReference type="Proteomes" id="UP001549321"/>
    </source>
</evidence>
<dbReference type="SUPFAM" id="SSF82771">
    <property type="entry name" value="GIY-YIG endonuclease"/>
    <property type="match status" value="1"/>
</dbReference>
<evidence type="ECO:0000313" key="1">
    <source>
        <dbReference type="EMBL" id="MET4634070.1"/>
    </source>
</evidence>
<keyword evidence="2" id="KW-1185">Reference proteome</keyword>
<reference evidence="1 2" key="1">
    <citation type="submission" date="2024-06" db="EMBL/GenBank/DDBJ databases">
        <title>Sorghum-associated microbial communities from plants grown in Nebraska, USA.</title>
        <authorList>
            <person name="Schachtman D."/>
        </authorList>
    </citation>
    <scope>NUCLEOTIDE SEQUENCE [LARGE SCALE GENOMIC DNA]</scope>
    <source>
        <strain evidence="1 2">3207</strain>
    </source>
</reference>
<gene>
    <name evidence="1" type="ORF">ABIE08_001983</name>
</gene>
<sequence>MAALNKTIRGADDMQRDERKAAISAYKKREDSVGIYAVRCATTGEAWVGKAPNLDAIQNRLWFTLGHGTCTAASLQAAWNRHGADAFRLDVLERLEPEESAYIRNAILKERCQHWRAQLGAQII</sequence>
<organism evidence="1 2">
    <name type="scientific">Kaistia defluvii</name>
    <dbReference type="NCBI Taxonomy" id="410841"/>
    <lineage>
        <taxon>Bacteria</taxon>
        <taxon>Pseudomonadati</taxon>
        <taxon>Pseudomonadota</taxon>
        <taxon>Alphaproteobacteria</taxon>
        <taxon>Hyphomicrobiales</taxon>
        <taxon>Kaistiaceae</taxon>
        <taxon>Kaistia</taxon>
    </lineage>
</organism>
<dbReference type="Gene3D" id="3.40.1440.10">
    <property type="entry name" value="GIY-YIG endonuclease"/>
    <property type="match status" value="1"/>
</dbReference>
<accession>A0ABV2QYI6</accession>
<proteinExistence type="predicted"/>